<evidence type="ECO:0008006" key="2">
    <source>
        <dbReference type="Google" id="ProtNLM"/>
    </source>
</evidence>
<gene>
    <name evidence="1" type="ORF">LCGC14_0787350</name>
</gene>
<sequence length="32" mass="3600">MQAEQLKDLIVNALEDVKAKDISVVDVRDRTS</sequence>
<proteinExistence type="predicted"/>
<protein>
    <recommendedName>
        <fullName evidence="2">Ribosome silencing factor</fullName>
    </recommendedName>
</protein>
<dbReference type="EMBL" id="LAZR01002065">
    <property type="protein sequence ID" value="KKN35082.1"/>
    <property type="molecule type" value="Genomic_DNA"/>
</dbReference>
<name>A0A0F9QDH1_9ZZZZ</name>
<feature type="non-terminal residue" evidence="1">
    <location>
        <position position="32"/>
    </location>
</feature>
<comment type="caution">
    <text evidence="1">The sequence shown here is derived from an EMBL/GenBank/DDBJ whole genome shotgun (WGS) entry which is preliminary data.</text>
</comment>
<evidence type="ECO:0000313" key="1">
    <source>
        <dbReference type="EMBL" id="KKN35082.1"/>
    </source>
</evidence>
<organism evidence="1">
    <name type="scientific">marine sediment metagenome</name>
    <dbReference type="NCBI Taxonomy" id="412755"/>
    <lineage>
        <taxon>unclassified sequences</taxon>
        <taxon>metagenomes</taxon>
        <taxon>ecological metagenomes</taxon>
    </lineage>
</organism>
<reference evidence="1" key="1">
    <citation type="journal article" date="2015" name="Nature">
        <title>Complex archaea that bridge the gap between prokaryotes and eukaryotes.</title>
        <authorList>
            <person name="Spang A."/>
            <person name="Saw J.H."/>
            <person name="Jorgensen S.L."/>
            <person name="Zaremba-Niedzwiedzka K."/>
            <person name="Martijn J."/>
            <person name="Lind A.E."/>
            <person name="van Eijk R."/>
            <person name="Schleper C."/>
            <person name="Guy L."/>
            <person name="Ettema T.J."/>
        </authorList>
    </citation>
    <scope>NUCLEOTIDE SEQUENCE</scope>
</reference>
<dbReference type="AlphaFoldDB" id="A0A0F9QDH1"/>
<accession>A0A0F9QDH1</accession>